<evidence type="ECO:0000313" key="2">
    <source>
        <dbReference type="EMBL" id="MET4538341.1"/>
    </source>
</evidence>
<name>A0ABV2P0T1_9MICC</name>
<accession>A0ABV2P0T1</accession>
<evidence type="ECO:0008006" key="4">
    <source>
        <dbReference type="Google" id="ProtNLM"/>
    </source>
</evidence>
<proteinExistence type="predicted"/>
<evidence type="ECO:0000313" key="3">
    <source>
        <dbReference type="Proteomes" id="UP001549307"/>
    </source>
</evidence>
<keyword evidence="3" id="KW-1185">Reference proteome</keyword>
<comment type="caution">
    <text evidence="2">The sequence shown here is derived from an EMBL/GenBank/DDBJ whole genome shotgun (WGS) entry which is preliminary data.</text>
</comment>
<organism evidence="2 3">
    <name type="scientific">Arthrobacter bambusae</name>
    <dbReference type="NCBI Taxonomy" id="1338426"/>
    <lineage>
        <taxon>Bacteria</taxon>
        <taxon>Bacillati</taxon>
        <taxon>Actinomycetota</taxon>
        <taxon>Actinomycetes</taxon>
        <taxon>Micrococcales</taxon>
        <taxon>Micrococcaceae</taxon>
        <taxon>Arthrobacter</taxon>
    </lineage>
</organism>
<reference evidence="2 3" key="1">
    <citation type="submission" date="2024-06" db="EMBL/GenBank/DDBJ databases">
        <title>Sorghum-associated microbial communities from plants grown in Nebraska, USA.</title>
        <authorList>
            <person name="Schachtman D."/>
        </authorList>
    </citation>
    <scope>NUCLEOTIDE SEQUENCE [LARGE SCALE GENOMIC DNA]</scope>
    <source>
        <strain evidence="2 3">3552</strain>
    </source>
</reference>
<feature type="region of interest" description="Disordered" evidence="1">
    <location>
        <begin position="65"/>
        <end position="88"/>
    </location>
</feature>
<evidence type="ECO:0000256" key="1">
    <source>
        <dbReference type="SAM" id="MobiDB-lite"/>
    </source>
</evidence>
<protein>
    <recommendedName>
        <fullName evidence="4">DNA-binding protein</fullName>
    </recommendedName>
</protein>
<sequence length="88" mass="9776">MDLEFFEPAEAAAIMRCSEGWLRDGAAAGRFPHACWGKGKIVFTSEHIAEIARISEILPSSRLTPDVRERSNTSTRLIGTRARNRMAS</sequence>
<dbReference type="Proteomes" id="UP001549307">
    <property type="component" value="Unassembled WGS sequence"/>
</dbReference>
<dbReference type="EMBL" id="JBEPSN010000001">
    <property type="protein sequence ID" value="MET4538341.1"/>
    <property type="molecule type" value="Genomic_DNA"/>
</dbReference>
<gene>
    <name evidence="2" type="ORF">ABIE37_000096</name>
</gene>